<evidence type="ECO:0000313" key="3">
    <source>
        <dbReference type="RefSeq" id="XP_027468359.2"/>
    </source>
</evidence>
<dbReference type="KEGG" id="zca:113932964"/>
<gene>
    <name evidence="3" type="primary">LOC113932964</name>
</gene>
<keyword evidence="2" id="KW-1185">Reference proteome</keyword>
<sequence length="306" mass="31629">MLPDGGDHGRRLWVPLGARGLQLVGGGERWCLGDSGPPGSRGGGSPHTSLAWMCALGFGDPPPWRKEAQRWPRPPLLGRDGLLREKAVSQEPEEPTLRVEPQRRGWSRFSVACRDGAGEGQGVAFSWCGLFLPGGDTEAKPHTPRAQVAGLGPPLTPPLGSLAQEPHLPAPATGPASQSQESLGPVGLETPHNPANRGGTFFPPNCRGDQVPVTTLLTGTQTARGERGGEAPGGHSGPGLAQPLLDTRSRALVLFLARQGQSPGGGLGKDPAVSKLAGEKDAEQPCRGAGGGGTLGGELERDHLPA</sequence>
<reference evidence="3" key="1">
    <citation type="submission" date="2025-08" db="UniProtKB">
        <authorList>
            <consortium name="RefSeq"/>
        </authorList>
    </citation>
    <scope>IDENTIFICATION</scope>
    <source>
        <tissue evidence="3">Blood</tissue>
    </source>
</reference>
<evidence type="ECO:0000313" key="2">
    <source>
        <dbReference type="Proteomes" id="UP000515165"/>
    </source>
</evidence>
<dbReference type="AlphaFoldDB" id="A0A6J2EHD3"/>
<dbReference type="GeneID" id="113932964"/>
<feature type="compositionally biased region" description="Low complexity" evidence="1">
    <location>
        <begin position="150"/>
        <end position="162"/>
    </location>
</feature>
<feature type="region of interest" description="Disordered" evidence="1">
    <location>
        <begin position="260"/>
        <end position="306"/>
    </location>
</feature>
<accession>A0A6J2EHD3</accession>
<proteinExistence type="predicted"/>
<protein>
    <submittedName>
        <fullName evidence="3">Uncharacterized protein LOC113932964</fullName>
    </submittedName>
</protein>
<dbReference type="Proteomes" id="UP000515165">
    <property type="component" value="Chromosome 10"/>
</dbReference>
<organism evidence="2 3">
    <name type="scientific">Zalophus californianus</name>
    <name type="common">California sealion</name>
    <dbReference type="NCBI Taxonomy" id="9704"/>
    <lineage>
        <taxon>Eukaryota</taxon>
        <taxon>Metazoa</taxon>
        <taxon>Chordata</taxon>
        <taxon>Craniata</taxon>
        <taxon>Vertebrata</taxon>
        <taxon>Euteleostomi</taxon>
        <taxon>Mammalia</taxon>
        <taxon>Eutheria</taxon>
        <taxon>Laurasiatheria</taxon>
        <taxon>Carnivora</taxon>
        <taxon>Caniformia</taxon>
        <taxon>Pinnipedia</taxon>
        <taxon>Otariidae</taxon>
        <taxon>Zalophus</taxon>
    </lineage>
</organism>
<feature type="region of interest" description="Disordered" evidence="1">
    <location>
        <begin position="221"/>
        <end position="240"/>
    </location>
</feature>
<dbReference type="RefSeq" id="XP_027468359.2">
    <property type="nucleotide sequence ID" value="XM_027612558.2"/>
</dbReference>
<evidence type="ECO:0000256" key="1">
    <source>
        <dbReference type="SAM" id="MobiDB-lite"/>
    </source>
</evidence>
<feature type="region of interest" description="Disordered" evidence="1">
    <location>
        <begin position="138"/>
        <end position="210"/>
    </location>
</feature>
<name>A0A6J2EHD3_ZALCA</name>